<reference evidence="1" key="1">
    <citation type="journal article" date="2015" name="Nature">
        <title>Complex archaea that bridge the gap between prokaryotes and eukaryotes.</title>
        <authorList>
            <person name="Spang A."/>
            <person name="Saw J.H."/>
            <person name="Jorgensen S.L."/>
            <person name="Zaremba-Niedzwiedzka K."/>
            <person name="Martijn J."/>
            <person name="Lind A.E."/>
            <person name="van Eijk R."/>
            <person name="Schleper C."/>
            <person name="Guy L."/>
            <person name="Ettema T.J."/>
        </authorList>
    </citation>
    <scope>NUCLEOTIDE SEQUENCE</scope>
</reference>
<proteinExistence type="predicted"/>
<gene>
    <name evidence="1" type="ORF">LCGC14_0522040</name>
</gene>
<name>A0A0F9V6F8_9ZZZZ</name>
<evidence type="ECO:0008006" key="2">
    <source>
        <dbReference type="Google" id="ProtNLM"/>
    </source>
</evidence>
<sequence>MQKVIEFRKTRFLGGVDIVALNDRIQELNQDGWKVINAVPLTGFYGQVHGYTLFIETDEL</sequence>
<accession>A0A0F9V6F8</accession>
<evidence type="ECO:0000313" key="1">
    <source>
        <dbReference type="EMBL" id="KKN61453.1"/>
    </source>
</evidence>
<protein>
    <recommendedName>
        <fullName evidence="2">DUF4177 domain-containing protein</fullName>
    </recommendedName>
</protein>
<organism evidence="1">
    <name type="scientific">marine sediment metagenome</name>
    <dbReference type="NCBI Taxonomy" id="412755"/>
    <lineage>
        <taxon>unclassified sequences</taxon>
        <taxon>metagenomes</taxon>
        <taxon>ecological metagenomes</taxon>
    </lineage>
</organism>
<dbReference type="EMBL" id="LAZR01000658">
    <property type="protein sequence ID" value="KKN61453.1"/>
    <property type="molecule type" value="Genomic_DNA"/>
</dbReference>
<dbReference type="AlphaFoldDB" id="A0A0F9V6F8"/>
<comment type="caution">
    <text evidence="1">The sequence shown here is derived from an EMBL/GenBank/DDBJ whole genome shotgun (WGS) entry which is preliminary data.</text>
</comment>